<keyword evidence="3" id="KW-1185">Reference proteome</keyword>
<proteinExistence type="predicted"/>
<accession>A0AAN9VJR7</accession>
<feature type="domain" description="AB hydrolase-1" evidence="1">
    <location>
        <begin position="67"/>
        <end position="176"/>
    </location>
</feature>
<dbReference type="AlphaFoldDB" id="A0AAN9VJR7"/>
<gene>
    <name evidence="2" type="ORF">R5R35_001401</name>
</gene>
<name>A0AAN9VJR7_9ORTH</name>
<dbReference type="Gene3D" id="3.40.50.1820">
    <property type="entry name" value="alpha/beta hydrolase"/>
    <property type="match status" value="1"/>
</dbReference>
<evidence type="ECO:0000313" key="2">
    <source>
        <dbReference type="EMBL" id="KAK7866185.1"/>
    </source>
</evidence>
<dbReference type="PANTHER" id="PTHR46331:SF2">
    <property type="entry name" value="VALACYCLOVIR HYDROLASE"/>
    <property type="match status" value="1"/>
</dbReference>
<evidence type="ECO:0000259" key="1">
    <source>
        <dbReference type="Pfam" id="PF00561"/>
    </source>
</evidence>
<sequence length="304" mass="34237">MNTSKMIAQVCRLPITLGCPGRGIGGRFKTLDIKMLSTEVASAVERKIEVNGVNINYIKVGNGPHNVLCTPGALGSIWTDFKPQIDNMNKSRFTLVVWDPPGYGKSIPPKRDFSPGFHHRDADFGIKLMQVLNIEKYSLLGWSNGGIASMIMAAKSPQNINKLVLWGSNSYFSEEEGEQYKAFRDHSVLSPTLKAPYIALYGQECYDEMWTSWIDATAAIMASETKGDICKTLLPKISCPTFVLHGQLDINIAPEHPHYIIKNVKNSRLHIFPEGKHHIHMKYWKEFNQLVEDFLLEENVQSKL</sequence>
<dbReference type="Pfam" id="PF00561">
    <property type="entry name" value="Abhydrolase_1"/>
    <property type="match status" value="1"/>
</dbReference>
<dbReference type="EMBL" id="JAZDUA010000153">
    <property type="protein sequence ID" value="KAK7866185.1"/>
    <property type="molecule type" value="Genomic_DNA"/>
</dbReference>
<organism evidence="2 3">
    <name type="scientific">Gryllus longicercus</name>
    <dbReference type="NCBI Taxonomy" id="2509291"/>
    <lineage>
        <taxon>Eukaryota</taxon>
        <taxon>Metazoa</taxon>
        <taxon>Ecdysozoa</taxon>
        <taxon>Arthropoda</taxon>
        <taxon>Hexapoda</taxon>
        <taxon>Insecta</taxon>
        <taxon>Pterygota</taxon>
        <taxon>Neoptera</taxon>
        <taxon>Polyneoptera</taxon>
        <taxon>Orthoptera</taxon>
        <taxon>Ensifera</taxon>
        <taxon>Gryllidea</taxon>
        <taxon>Grylloidea</taxon>
        <taxon>Gryllidae</taxon>
        <taxon>Gryllinae</taxon>
        <taxon>Gryllus</taxon>
    </lineage>
</organism>
<evidence type="ECO:0000313" key="3">
    <source>
        <dbReference type="Proteomes" id="UP001378592"/>
    </source>
</evidence>
<dbReference type="SUPFAM" id="SSF53474">
    <property type="entry name" value="alpha/beta-Hydrolases"/>
    <property type="match status" value="1"/>
</dbReference>
<dbReference type="PANTHER" id="PTHR46331">
    <property type="entry name" value="VALACYCLOVIR HYDROLASE"/>
    <property type="match status" value="1"/>
</dbReference>
<dbReference type="GO" id="GO:0017171">
    <property type="term" value="F:serine hydrolase activity"/>
    <property type="evidence" value="ECO:0007669"/>
    <property type="project" value="TreeGrafter"/>
</dbReference>
<protein>
    <recommendedName>
        <fullName evidence="1">AB hydrolase-1 domain-containing protein</fullName>
    </recommendedName>
</protein>
<reference evidence="2 3" key="1">
    <citation type="submission" date="2024-03" db="EMBL/GenBank/DDBJ databases">
        <title>The genome assembly and annotation of the cricket Gryllus longicercus Weissman &amp; Gray.</title>
        <authorList>
            <person name="Szrajer S."/>
            <person name="Gray D."/>
            <person name="Ylla G."/>
        </authorList>
    </citation>
    <scope>NUCLEOTIDE SEQUENCE [LARGE SCALE GENOMIC DNA]</scope>
    <source>
        <strain evidence="2">DAG 2021-001</strain>
        <tissue evidence="2">Whole body minus gut</tissue>
    </source>
</reference>
<comment type="caution">
    <text evidence="2">The sequence shown here is derived from an EMBL/GenBank/DDBJ whole genome shotgun (WGS) entry which is preliminary data.</text>
</comment>
<dbReference type="InterPro" id="IPR000073">
    <property type="entry name" value="AB_hydrolase_1"/>
</dbReference>
<dbReference type="Proteomes" id="UP001378592">
    <property type="component" value="Unassembled WGS sequence"/>
</dbReference>
<dbReference type="InterPro" id="IPR029058">
    <property type="entry name" value="AB_hydrolase_fold"/>
</dbReference>